<dbReference type="InterPro" id="IPR035490">
    <property type="entry name" value="GlmS/FrlB_SIS"/>
</dbReference>
<dbReference type="Gene3D" id="3.40.50.10490">
    <property type="entry name" value="Glucose-6-phosphate isomerase like protein, domain 1"/>
    <property type="match status" value="2"/>
</dbReference>
<evidence type="ECO:0000313" key="3">
    <source>
        <dbReference type="EMBL" id="CDM64600.1"/>
    </source>
</evidence>
<dbReference type="EMBL" id="CBXV010000002">
    <property type="protein sequence ID" value="CDM64600.1"/>
    <property type="molecule type" value="Genomic_DNA"/>
</dbReference>
<reference evidence="3 4" key="2">
    <citation type="submission" date="2015-01" db="EMBL/GenBank/DDBJ databases">
        <title>Complete genome sequence of Pyrinomonas methylaliphatogenes type strain K22T.</title>
        <authorList>
            <person name="Lee K.C.Y."/>
            <person name="Power J.F."/>
            <person name="Dunfield P.F."/>
            <person name="Morgan X.C."/>
            <person name="Huttenhower C."/>
            <person name="Stott M.B."/>
        </authorList>
    </citation>
    <scope>NUCLEOTIDE SEQUENCE [LARGE SCALE GENOMIC DNA]</scope>
    <source>
        <strain evidence="3 4">K22</strain>
    </source>
</reference>
<dbReference type="STRING" id="454194.PYK22_00594"/>
<dbReference type="EC" id="2.6.1.16" evidence="3"/>
<dbReference type="CDD" id="cd05008">
    <property type="entry name" value="SIS_GlmS_GlmD_1"/>
    <property type="match status" value="1"/>
</dbReference>
<proteinExistence type="predicted"/>
<reference evidence="3 4" key="1">
    <citation type="submission" date="2013-12" db="EMBL/GenBank/DDBJ databases">
        <authorList>
            <person name="Stott M."/>
        </authorList>
    </citation>
    <scope>NUCLEOTIDE SEQUENCE [LARGE SCALE GENOMIC DNA]</scope>
    <source>
        <strain evidence="3 4">K22</strain>
    </source>
</reference>
<evidence type="ECO:0000313" key="4">
    <source>
        <dbReference type="Proteomes" id="UP000031518"/>
    </source>
</evidence>
<dbReference type="InterPro" id="IPR001347">
    <property type="entry name" value="SIS_dom"/>
</dbReference>
<evidence type="ECO:0000256" key="1">
    <source>
        <dbReference type="ARBA" id="ARBA00022737"/>
    </source>
</evidence>
<dbReference type="GO" id="GO:1901135">
    <property type="term" value="P:carbohydrate derivative metabolic process"/>
    <property type="evidence" value="ECO:0007669"/>
    <property type="project" value="InterPro"/>
</dbReference>
<dbReference type="OrthoDB" id="9779207at2"/>
<protein>
    <submittedName>
        <fullName evidence="3">Glutamine--fructose-6-phosphate transaminase</fullName>
        <ecNumber evidence="3">2.6.1.16</ecNumber>
    </submittedName>
</protein>
<dbReference type="InterPro" id="IPR035466">
    <property type="entry name" value="GlmS/AgaS_SIS"/>
</dbReference>
<dbReference type="PROSITE" id="PS51464">
    <property type="entry name" value="SIS"/>
    <property type="match status" value="2"/>
</dbReference>
<name>A0A0B6WWV0_9BACT</name>
<feature type="domain" description="SIS" evidence="2">
    <location>
        <begin position="188"/>
        <end position="332"/>
    </location>
</feature>
<feature type="domain" description="SIS" evidence="2">
    <location>
        <begin position="26"/>
        <end position="168"/>
    </location>
</feature>
<dbReference type="CDD" id="cd05009">
    <property type="entry name" value="SIS_GlmS_GlmD_2"/>
    <property type="match status" value="1"/>
</dbReference>
<dbReference type="InterPro" id="IPR046348">
    <property type="entry name" value="SIS_dom_sf"/>
</dbReference>
<sequence length="342" mass="37988">MLQEIEEQPRALAETIREERAKVERLGKFLRERDIDLIIMVARGSSDNAALFGRYLMEIRTGIPVSLSAPSVYTLYGARLKLDRALVIGVSQSGEGEDINRVLARARECGAFTLGITNEPTSTMTRIVDETLLMHGGREQSVAATKTYTGQMMLFYMLAEALTDGATPKLDFEKIPEYVARALALRPIVEELVARYVFMENCVVVGRGLSYANAYELALKLMETCYVVAERFSSADFFHGPLAIVERHFPIILFAPPGVTLPGVMSLLERLRELRADTLAITSERAVAELCTRSIRMPEELNEFLAPIPYIVPGQLFAALLAEAKGLDPDKPRSLSKVTRTL</sequence>
<keyword evidence="3" id="KW-0032">Aminotransferase</keyword>
<dbReference type="SUPFAM" id="SSF53697">
    <property type="entry name" value="SIS domain"/>
    <property type="match status" value="1"/>
</dbReference>
<keyword evidence="4" id="KW-1185">Reference proteome</keyword>
<dbReference type="Pfam" id="PF01380">
    <property type="entry name" value="SIS"/>
    <property type="match status" value="2"/>
</dbReference>
<dbReference type="PANTHER" id="PTHR10937">
    <property type="entry name" value="GLUCOSAMINE--FRUCTOSE-6-PHOSPHATE AMINOTRANSFERASE, ISOMERIZING"/>
    <property type="match status" value="1"/>
</dbReference>
<accession>A0A0B6WWV0</accession>
<keyword evidence="1" id="KW-0677">Repeat</keyword>
<dbReference type="GO" id="GO:0004360">
    <property type="term" value="F:glutamine-fructose-6-phosphate transaminase (isomerizing) activity"/>
    <property type="evidence" value="ECO:0007669"/>
    <property type="project" value="UniProtKB-EC"/>
</dbReference>
<dbReference type="GO" id="GO:0097367">
    <property type="term" value="F:carbohydrate derivative binding"/>
    <property type="evidence" value="ECO:0007669"/>
    <property type="project" value="InterPro"/>
</dbReference>
<dbReference type="Proteomes" id="UP000031518">
    <property type="component" value="Unassembled WGS sequence"/>
</dbReference>
<evidence type="ECO:0000259" key="2">
    <source>
        <dbReference type="PROSITE" id="PS51464"/>
    </source>
</evidence>
<dbReference type="PANTHER" id="PTHR10937:SF8">
    <property type="entry name" value="AMINOTRANSFERASE-RELATED"/>
    <property type="match status" value="1"/>
</dbReference>
<dbReference type="AlphaFoldDB" id="A0A0B6WWV0"/>
<keyword evidence="3" id="KW-0808">Transferase</keyword>
<organism evidence="3 4">
    <name type="scientific">Pyrinomonas methylaliphatogenes</name>
    <dbReference type="NCBI Taxonomy" id="454194"/>
    <lineage>
        <taxon>Bacteria</taxon>
        <taxon>Pseudomonadati</taxon>
        <taxon>Acidobacteriota</taxon>
        <taxon>Blastocatellia</taxon>
        <taxon>Blastocatellales</taxon>
        <taxon>Pyrinomonadaceae</taxon>
        <taxon>Pyrinomonas</taxon>
    </lineage>
</organism>
<gene>
    <name evidence="3" type="ORF">PYK22_00594</name>
</gene>